<dbReference type="GO" id="GO:0009030">
    <property type="term" value="F:thiamine-phosphate kinase activity"/>
    <property type="evidence" value="ECO:0007669"/>
    <property type="project" value="InterPro"/>
</dbReference>
<dbReference type="Gene3D" id="3.30.1330.10">
    <property type="entry name" value="PurM-like, N-terminal domain"/>
    <property type="match status" value="1"/>
</dbReference>
<feature type="domain" description="PurM-like N-terminal" evidence="1">
    <location>
        <begin position="64"/>
        <end position="170"/>
    </location>
</feature>
<dbReference type="AlphaFoldDB" id="A0A7J3QEM8"/>
<comment type="caution">
    <text evidence="2">The sequence shown here is derived from an EMBL/GenBank/DDBJ whole genome shotgun (WGS) entry which is preliminary data.</text>
</comment>
<dbReference type="SUPFAM" id="SSF55326">
    <property type="entry name" value="PurM N-terminal domain-like"/>
    <property type="match status" value="1"/>
</dbReference>
<gene>
    <name evidence="2" type="ORF">ENV02_03775</name>
</gene>
<sequence>MFYSPSILFKFISTILDFCNRNIFKGLYILYYCKVISKIMKDFILELAKSIKHHPSSSLTFYDDAGDFVYNSLKLLVKVDGFAISRAKYSWCSYKDVGFRAVTAAVSDVIAKGCKPLAYALSIGLTGHSISNLREIINGVTNAISIYGGYLINIDTNSGNDDWIDIFVLGDCEFAPIPRAIKPGNVLILPRRIGDTTIAYIAHYNNIYNVSQNVIEVSCRPLAELRFIDIINKYRGCIVGSIDISDTLAETFYDLMDASGYGILLNASPYSVASYDLINFYYSNKDSYSDIKKLILMANEEYIPILIINSWCVDEIIKSLYSLGFEPIILGYGIISKEITWMGEKIPKIYWDHISSKIIYK</sequence>
<evidence type="ECO:0000313" key="2">
    <source>
        <dbReference type="EMBL" id="HGV66917.1"/>
    </source>
</evidence>
<dbReference type="InterPro" id="IPR036921">
    <property type="entry name" value="PurM-like_N_sf"/>
</dbReference>
<dbReference type="EMBL" id="DTET01000189">
    <property type="protein sequence ID" value="HGV66917.1"/>
    <property type="molecule type" value="Genomic_DNA"/>
</dbReference>
<dbReference type="InterPro" id="IPR016188">
    <property type="entry name" value="PurM-like_N"/>
</dbReference>
<reference evidence="2" key="1">
    <citation type="journal article" date="2020" name="mSystems">
        <title>Genome- and Community-Level Interaction Insights into Carbon Utilization and Element Cycling Functions of Hydrothermarchaeota in Hydrothermal Sediment.</title>
        <authorList>
            <person name="Zhou Z."/>
            <person name="Liu Y."/>
            <person name="Xu W."/>
            <person name="Pan J."/>
            <person name="Luo Z.H."/>
            <person name="Li M."/>
        </authorList>
    </citation>
    <scope>NUCLEOTIDE SEQUENCE [LARGE SCALE GENOMIC DNA]</scope>
    <source>
        <strain evidence="2">SpSt-721</strain>
    </source>
</reference>
<dbReference type="PANTHER" id="PTHR30270:SF0">
    <property type="entry name" value="THIAMINE-MONOPHOSPHATE KINASE"/>
    <property type="match status" value="1"/>
</dbReference>
<accession>A0A7J3QEM8</accession>
<proteinExistence type="predicted"/>
<dbReference type="Gene3D" id="3.90.650.10">
    <property type="entry name" value="PurM-like C-terminal domain"/>
    <property type="match status" value="1"/>
</dbReference>
<dbReference type="GO" id="GO:0009228">
    <property type="term" value="P:thiamine biosynthetic process"/>
    <property type="evidence" value="ECO:0007669"/>
    <property type="project" value="InterPro"/>
</dbReference>
<evidence type="ECO:0000259" key="1">
    <source>
        <dbReference type="Pfam" id="PF00586"/>
    </source>
</evidence>
<dbReference type="InterPro" id="IPR006283">
    <property type="entry name" value="ThiL-like"/>
</dbReference>
<organism evidence="2">
    <name type="scientific">Ignisphaera aggregans</name>
    <dbReference type="NCBI Taxonomy" id="334771"/>
    <lineage>
        <taxon>Archaea</taxon>
        <taxon>Thermoproteota</taxon>
        <taxon>Thermoprotei</taxon>
        <taxon>Desulfurococcales</taxon>
        <taxon>Desulfurococcaceae</taxon>
        <taxon>Ignisphaera</taxon>
    </lineage>
</organism>
<name>A0A7J3QEM8_9CREN</name>
<dbReference type="PANTHER" id="PTHR30270">
    <property type="entry name" value="THIAMINE-MONOPHOSPHATE KINASE"/>
    <property type="match status" value="1"/>
</dbReference>
<protein>
    <recommendedName>
        <fullName evidence="1">PurM-like N-terminal domain-containing protein</fullName>
    </recommendedName>
</protein>
<dbReference type="SUPFAM" id="SSF56042">
    <property type="entry name" value="PurM C-terminal domain-like"/>
    <property type="match status" value="1"/>
</dbReference>
<dbReference type="Pfam" id="PF00586">
    <property type="entry name" value="AIRS"/>
    <property type="match status" value="1"/>
</dbReference>
<dbReference type="InterPro" id="IPR036676">
    <property type="entry name" value="PurM-like_C_sf"/>
</dbReference>